<evidence type="ECO:0000313" key="1">
    <source>
        <dbReference type="EMBL" id="CAG8843091.1"/>
    </source>
</evidence>
<organism evidence="1 2">
    <name type="scientific">Racocetra persica</name>
    <dbReference type="NCBI Taxonomy" id="160502"/>
    <lineage>
        <taxon>Eukaryota</taxon>
        <taxon>Fungi</taxon>
        <taxon>Fungi incertae sedis</taxon>
        <taxon>Mucoromycota</taxon>
        <taxon>Glomeromycotina</taxon>
        <taxon>Glomeromycetes</taxon>
        <taxon>Diversisporales</taxon>
        <taxon>Gigasporaceae</taxon>
        <taxon>Racocetra</taxon>
    </lineage>
</organism>
<protein>
    <submittedName>
        <fullName evidence="1">14038_t:CDS:1</fullName>
    </submittedName>
</protein>
<sequence length="42" mass="4979">DVEETFTDIQTTIDLFDYQDMLATLVPTLPEYYTTYLQPYPN</sequence>
<feature type="non-terminal residue" evidence="1">
    <location>
        <position position="42"/>
    </location>
</feature>
<feature type="non-terminal residue" evidence="1">
    <location>
        <position position="1"/>
    </location>
</feature>
<name>A0ACA9SL66_9GLOM</name>
<proteinExistence type="predicted"/>
<accession>A0ACA9SL66</accession>
<comment type="caution">
    <text evidence="1">The sequence shown here is derived from an EMBL/GenBank/DDBJ whole genome shotgun (WGS) entry which is preliminary data.</text>
</comment>
<evidence type="ECO:0000313" key="2">
    <source>
        <dbReference type="Proteomes" id="UP000789920"/>
    </source>
</evidence>
<dbReference type="Proteomes" id="UP000789920">
    <property type="component" value="Unassembled WGS sequence"/>
</dbReference>
<reference evidence="1" key="1">
    <citation type="submission" date="2021-06" db="EMBL/GenBank/DDBJ databases">
        <authorList>
            <person name="Kallberg Y."/>
            <person name="Tangrot J."/>
            <person name="Rosling A."/>
        </authorList>
    </citation>
    <scope>NUCLEOTIDE SEQUENCE</scope>
    <source>
        <strain evidence="1">MA461A</strain>
    </source>
</reference>
<dbReference type="EMBL" id="CAJVQC010136873">
    <property type="protein sequence ID" value="CAG8843091.1"/>
    <property type="molecule type" value="Genomic_DNA"/>
</dbReference>
<gene>
    <name evidence="1" type="ORF">RPERSI_LOCUS32606</name>
</gene>
<keyword evidence="2" id="KW-1185">Reference proteome</keyword>